<evidence type="ECO:0000256" key="2">
    <source>
        <dbReference type="ARBA" id="ARBA00022825"/>
    </source>
</evidence>
<dbReference type="InterPro" id="IPR027065">
    <property type="entry name" value="Lon_Prtase"/>
</dbReference>
<dbReference type="Proteomes" id="UP001189429">
    <property type="component" value="Unassembled WGS sequence"/>
</dbReference>
<comment type="similarity">
    <text evidence="3">Belongs to the peptidase S16 family.</text>
</comment>
<name>A0ABN9TTW5_9DINO</name>
<dbReference type="SUPFAM" id="SSF54211">
    <property type="entry name" value="Ribosomal protein S5 domain 2-like"/>
    <property type="match status" value="1"/>
</dbReference>
<evidence type="ECO:0000313" key="6">
    <source>
        <dbReference type="Proteomes" id="UP001189429"/>
    </source>
</evidence>
<accession>A0ABN9TTW5</accession>
<evidence type="ECO:0000256" key="3">
    <source>
        <dbReference type="PROSITE-ProRule" id="PRU01122"/>
    </source>
</evidence>
<dbReference type="EMBL" id="CAUYUJ010015081">
    <property type="protein sequence ID" value="CAK0849668.1"/>
    <property type="molecule type" value="Genomic_DNA"/>
</dbReference>
<proteinExistence type="inferred from homology"/>
<evidence type="ECO:0000259" key="4">
    <source>
        <dbReference type="PROSITE" id="PS51786"/>
    </source>
</evidence>
<dbReference type="Pfam" id="PF05362">
    <property type="entry name" value="Lon_C"/>
    <property type="match status" value="1"/>
</dbReference>
<dbReference type="PROSITE" id="PS01046">
    <property type="entry name" value="LON_SER"/>
    <property type="match status" value="1"/>
</dbReference>
<sequence>MAGHMKVTGQLGQVMGESSSISRTYACLFMRELDVGNSFLDEASVHLNVPEGAVPKDGPSAGVTMATALVSLALDTPVRPDLAMTGELTLSGKVLKVGGIKEKVIAARRDGVNTLCLPRQNEADFIELKEYLRAGVTAHFVDHFDDVYQIAFEGADVPKLPFPPRGQPKATVVTPEQPPPSAELATEAAAAPAAAPAAAAVAGAAYLRAGGPELPPSWMSAPPVVEPTACPPF</sequence>
<dbReference type="Gene3D" id="3.30.230.10">
    <property type="match status" value="1"/>
</dbReference>
<keyword evidence="2 3" id="KW-0720">Serine protease</keyword>
<feature type="active site" evidence="3">
    <location>
        <position position="60"/>
    </location>
</feature>
<dbReference type="PANTHER" id="PTHR43718">
    <property type="entry name" value="LON PROTEASE"/>
    <property type="match status" value="1"/>
</dbReference>
<dbReference type="InterPro" id="IPR020568">
    <property type="entry name" value="Ribosomal_Su5_D2-typ_SF"/>
</dbReference>
<dbReference type="InterPro" id="IPR008268">
    <property type="entry name" value="Peptidase_S16_AS"/>
</dbReference>
<dbReference type="PRINTS" id="PR00830">
    <property type="entry name" value="ENDOLAPTASE"/>
</dbReference>
<keyword evidence="6" id="KW-1185">Reference proteome</keyword>
<dbReference type="InterPro" id="IPR008269">
    <property type="entry name" value="Lon_proteolytic"/>
</dbReference>
<evidence type="ECO:0000313" key="5">
    <source>
        <dbReference type="EMBL" id="CAK0849668.1"/>
    </source>
</evidence>
<keyword evidence="3" id="KW-0645">Protease</keyword>
<dbReference type="PANTHER" id="PTHR43718:SF2">
    <property type="entry name" value="LON PROTEASE HOMOLOG, MITOCHONDRIAL"/>
    <property type="match status" value="1"/>
</dbReference>
<keyword evidence="1 3" id="KW-0378">Hydrolase</keyword>
<reference evidence="5" key="1">
    <citation type="submission" date="2023-10" db="EMBL/GenBank/DDBJ databases">
        <authorList>
            <person name="Chen Y."/>
            <person name="Shah S."/>
            <person name="Dougan E. K."/>
            <person name="Thang M."/>
            <person name="Chan C."/>
        </authorList>
    </citation>
    <scope>NUCLEOTIDE SEQUENCE [LARGE SCALE GENOMIC DNA]</scope>
</reference>
<dbReference type="InterPro" id="IPR014721">
    <property type="entry name" value="Ribsml_uS5_D2-typ_fold_subgr"/>
</dbReference>
<organism evidence="5 6">
    <name type="scientific">Prorocentrum cordatum</name>
    <dbReference type="NCBI Taxonomy" id="2364126"/>
    <lineage>
        <taxon>Eukaryota</taxon>
        <taxon>Sar</taxon>
        <taxon>Alveolata</taxon>
        <taxon>Dinophyceae</taxon>
        <taxon>Prorocentrales</taxon>
        <taxon>Prorocentraceae</taxon>
        <taxon>Prorocentrum</taxon>
    </lineage>
</organism>
<comment type="caution">
    <text evidence="5">The sequence shown here is derived from an EMBL/GenBank/DDBJ whole genome shotgun (WGS) entry which is preliminary data.</text>
</comment>
<feature type="active site" evidence="3">
    <location>
        <position position="103"/>
    </location>
</feature>
<dbReference type="PROSITE" id="PS51786">
    <property type="entry name" value="LON_PROTEOLYTIC"/>
    <property type="match status" value="1"/>
</dbReference>
<evidence type="ECO:0000256" key="1">
    <source>
        <dbReference type="ARBA" id="ARBA00022801"/>
    </source>
</evidence>
<protein>
    <recommendedName>
        <fullName evidence="4">Lon proteolytic domain-containing protein</fullName>
    </recommendedName>
</protein>
<gene>
    <name evidence="5" type="ORF">PCOR1329_LOCUS42303</name>
</gene>
<feature type="domain" description="Lon proteolytic" evidence="4">
    <location>
        <begin position="1"/>
        <end position="154"/>
    </location>
</feature>